<dbReference type="Pfam" id="PF00248">
    <property type="entry name" value="Aldo_ket_red"/>
    <property type="match status" value="1"/>
</dbReference>
<gene>
    <name evidence="2" type="ORF">CCE30_09395</name>
</gene>
<dbReference type="Proteomes" id="UP000195798">
    <property type="component" value="Chromosome"/>
</dbReference>
<evidence type="ECO:0000259" key="1">
    <source>
        <dbReference type="Pfam" id="PF00248"/>
    </source>
</evidence>
<dbReference type="InterPro" id="IPR023210">
    <property type="entry name" value="NADP_OxRdtase_dom"/>
</dbReference>
<dbReference type="InterPro" id="IPR036812">
    <property type="entry name" value="NAD(P)_OxRdtase_dom_sf"/>
</dbReference>
<organism evidence="2 3">
    <name type="scientific">Lactobacillus gasseri</name>
    <dbReference type="NCBI Taxonomy" id="1596"/>
    <lineage>
        <taxon>Bacteria</taxon>
        <taxon>Bacillati</taxon>
        <taxon>Bacillota</taxon>
        <taxon>Bacilli</taxon>
        <taxon>Lactobacillales</taxon>
        <taxon>Lactobacillaceae</taxon>
        <taxon>Lactobacillus</taxon>
    </lineage>
</organism>
<dbReference type="AlphaFoldDB" id="A0AB33C4A7"/>
<dbReference type="Gene3D" id="3.20.20.100">
    <property type="entry name" value="NADP-dependent oxidoreductase domain"/>
    <property type="match status" value="1"/>
</dbReference>
<proteinExistence type="predicted"/>
<dbReference type="SUPFAM" id="SSF51430">
    <property type="entry name" value="NAD(P)-linked oxidoreductase"/>
    <property type="match status" value="1"/>
</dbReference>
<evidence type="ECO:0000313" key="2">
    <source>
        <dbReference type="EMBL" id="ART99085.1"/>
    </source>
</evidence>
<name>A0AB33C4A7_LACGS</name>
<evidence type="ECO:0000313" key="3">
    <source>
        <dbReference type="Proteomes" id="UP000195798"/>
    </source>
</evidence>
<dbReference type="EMBL" id="CP021427">
    <property type="protein sequence ID" value="ART99085.1"/>
    <property type="molecule type" value="Genomic_DNA"/>
</dbReference>
<reference evidence="2 3" key="1">
    <citation type="submission" date="2017-05" db="EMBL/GenBank/DDBJ databases">
        <authorList>
            <person name="Oh N.-S."/>
        </authorList>
    </citation>
    <scope>NUCLEOTIDE SEQUENCE [LARGE SCALE GENOMIC DNA]</scope>
    <source>
        <strain evidence="2 3">4M13</strain>
    </source>
</reference>
<dbReference type="RefSeq" id="WP_020807349.1">
    <property type="nucleotide sequence ID" value="NZ_CP021427.1"/>
</dbReference>
<accession>A0AB33C4A7</accession>
<feature type="domain" description="NADP-dependent oxidoreductase" evidence="1">
    <location>
        <begin position="25"/>
        <end position="95"/>
    </location>
</feature>
<protein>
    <submittedName>
        <fullName evidence="2">Aldo/keto reductase</fullName>
    </submittedName>
</protein>
<sequence length="158" mass="18351">MAHPFGTQTIRRKQDLFSEKDKYGKTVDIDRPIIDEVEKIAQNHNTSMATIALAWLKTKVTAPIVGATKAHHLDVLEEAIKINLSKDEVHTREALYKAHDLEGVMDDNRNREHNWTQYLINDSENSLIYFIYYFSSTKMKLLEKGGLYYDRSSNNYIK</sequence>